<accession>A0A6J4SBR4</accession>
<evidence type="ECO:0000256" key="1">
    <source>
        <dbReference type="SAM" id="MobiDB-lite"/>
    </source>
</evidence>
<dbReference type="EMBL" id="CADCVJ010000229">
    <property type="protein sequence ID" value="CAA9494640.1"/>
    <property type="molecule type" value="Genomic_DNA"/>
</dbReference>
<dbReference type="EC" id="1.5.3.1" evidence="2"/>
<sequence>AADLLSVVRRARRDRVPLRGTGPRALSGRSGRPRRRRMGALPLRARQPQGPVRRALEPQRRLPPLVQRPARHFDAPGAGLLRDRRAAAGGAGM</sequence>
<feature type="non-terminal residue" evidence="2">
    <location>
        <position position="93"/>
    </location>
</feature>
<proteinExistence type="predicted"/>
<evidence type="ECO:0000313" key="2">
    <source>
        <dbReference type="EMBL" id="CAA9494640.1"/>
    </source>
</evidence>
<keyword evidence="2" id="KW-0560">Oxidoreductase</keyword>
<dbReference type="GO" id="GO:0008115">
    <property type="term" value="F:sarcosine oxidase activity"/>
    <property type="evidence" value="ECO:0007669"/>
    <property type="project" value="UniProtKB-EC"/>
</dbReference>
<name>A0A6J4SBR4_9ACTN</name>
<feature type="region of interest" description="Disordered" evidence="1">
    <location>
        <begin position="15"/>
        <end position="93"/>
    </location>
</feature>
<organism evidence="2">
    <name type="scientific">uncultured Solirubrobacteraceae bacterium</name>
    <dbReference type="NCBI Taxonomy" id="1162706"/>
    <lineage>
        <taxon>Bacteria</taxon>
        <taxon>Bacillati</taxon>
        <taxon>Actinomycetota</taxon>
        <taxon>Thermoleophilia</taxon>
        <taxon>Solirubrobacterales</taxon>
        <taxon>Solirubrobacteraceae</taxon>
        <taxon>environmental samples</taxon>
    </lineage>
</organism>
<dbReference type="AlphaFoldDB" id="A0A6J4SBR4"/>
<reference evidence="2" key="1">
    <citation type="submission" date="2020-02" db="EMBL/GenBank/DDBJ databases">
        <authorList>
            <person name="Meier V. D."/>
        </authorList>
    </citation>
    <scope>NUCLEOTIDE SEQUENCE</scope>
    <source>
        <strain evidence="2">AVDCRST_MAG38</strain>
    </source>
</reference>
<feature type="non-terminal residue" evidence="2">
    <location>
        <position position="1"/>
    </location>
</feature>
<gene>
    <name evidence="2" type="ORF">AVDCRST_MAG38-2850</name>
</gene>
<protein>
    <submittedName>
        <fullName evidence="2">Sarcosine oxidase delta subunit</fullName>
        <ecNumber evidence="2">1.5.3.1</ecNumber>
    </submittedName>
</protein>